<protein>
    <submittedName>
        <fullName evidence="2">Uncharacterized protein</fullName>
    </submittedName>
</protein>
<proteinExistence type="predicted"/>
<sequence length="512" mass="59066">MESLLDAVGPQNTEQLNCLVSVNSYNGTWTGHGRESHQLYSGKARQKDTKARSKWPSAFWFLMKILGIFHQPSIVRRRKCFQCYIKGIKQESHESVTTEDYTVLSPLSLAYDFDDSQQVFEEASSNSFEDDECELCNISRWDYLGHNIHHISDDTIGASPWNHRGSKYISFVILLILIVCLSQEIYFLWHDTWGKPDKLLHALSYGGYIGCLSVYPVMCICSKLRYCGDLQHMSSLTWAIVLNERFIFRRLQFLVNVGEGIPGKCFLFVCLIWPSLNVCYRGIISHILASYKPKLQDTITIPATELLLVTWGCFTYLLYIMRLSFQHQFEVVVFYVINREGQLDKCRHCISSTTMDFNCFRKFTQFYMAIIISLNVLGATTITSTQYRLTGTCYYEHHFVEQLNLYILIWSTILMFVSLSMIAIGGLDLNSTWRRFKLSIIQASNSANYKFWQTLLKHITRVGDIDSTVSYTVIFSVIGLYTGLRLEENQDLSYYGSNDNCTDWNITTSSFV</sequence>
<keyword evidence="1" id="KW-0812">Transmembrane</keyword>
<feature type="transmembrane region" description="Helical" evidence="1">
    <location>
        <begin position="299"/>
        <end position="319"/>
    </location>
</feature>
<organism evidence="2 3">
    <name type="scientific">Holothuria leucospilota</name>
    <name type="common">Black long sea cucumber</name>
    <name type="synonym">Mertensiothuria leucospilota</name>
    <dbReference type="NCBI Taxonomy" id="206669"/>
    <lineage>
        <taxon>Eukaryota</taxon>
        <taxon>Metazoa</taxon>
        <taxon>Echinodermata</taxon>
        <taxon>Eleutherozoa</taxon>
        <taxon>Echinozoa</taxon>
        <taxon>Holothuroidea</taxon>
        <taxon>Aspidochirotacea</taxon>
        <taxon>Aspidochirotida</taxon>
        <taxon>Holothuriidae</taxon>
        <taxon>Holothuria</taxon>
    </lineage>
</organism>
<evidence type="ECO:0000313" key="3">
    <source>
        <dbReference type="Proteomes" id="UP001152320"/>
    </source>
</evidence>
<keyword evidence="1" id="KW-1133">Transmembrane helix</keyword>
<gene>
    <name evidence="2" type="ORF">HOLleu_25859</name>
</gene>
<keyword evidence="3" id="KW-1185">Reference proteome</keyword>
<evidence type="ECO:0000256" key="1">
    <source>
        <dbReference type="SAM" id="Phobius"/>
    </source>
</evidence>
<dbReference type="AlphaFoldDB" id="A0A9Q1BT58"/>
<feature type="transmembrane region" description="Helical" evidence="1">
    <location>
        <begin position="407"/>
        <end position="427"/>
    </location>
</feature>
<name>A0A9Q1BT58_HOLLE</name>
<dbReference type="EMBL" id="JAIZAY010000012">
    <property type="protein sequence ID" value="KAJ8032351.1"/>
    <property type="molecule type" value="Genomic_DNA"/>
</dbReference>
<feature type="transmembrane region" description="Helical" evidence="1">
    <location>
        <begin position="205"/>
        <end position="226"/>
    </location>
</feature>
<feature type="transmembrane region" description="Helical" evidence="1">
    <location>
        <begin position="366"/>
        <end position="387"/>
    </location>
</feature>
<reference evidence="2" key="1">
    <citation type="submission" date="2021-10" db="EMBL/GenBank/DDBJ databases">
        <title>Tropical sea cucumber genome reveals ecological adaptation and Cuvierian tubules defense mechanism.</title>
        <authorList>
            <person name="Chen T."/>
        </authorList>
    </citation>
    <scope>NUCLEOTIDE SEQUENCE</scope>
    <source>
        <strain evidence="2">Nanhai2018</strain>
        <tissue evidence="2">Muscle</tissue>
    </source>
</reference>
<feature type="transmembrane region" description="Helical" evidence="1">
    <location>
        <begin position="265"/>
        <end position="287"/>
    </location>
</feature>
<comment type="caution">
    <text evidence="2">The sequence shown here is derived from an EMBL/GenBank/DDBJ whole genome shotgun (WGS) entry which is preliminary data.</text>
</comment>
<feature type="transmembrane region" description="Helical" evidence="1">
    <location>
        <begin position="168"/>
        <end position="189"/>
    </location>
</feature>
<dbReference type="OrthoDB" id="10042460at2759"/>
<dbReference type="Proteomes" id="UP001152320">
    <property type="component" value="Chromosome 12"/>
</dbReference>
<keyword evidence="1" id="KW-0472">Membrane</keyword>
<accession>A0A9Q1BT58</accession>
<evidence type="ECO:0000313" key="2">
    <source>
        <dbReference type="EMBL" id="KAJ8032351.1"/>
    </source>
</evidence>